<keyword evidence="2" id="KW-1185">Reference proteome</keyword>
<proteinExistence type="predicted"/>
<evidence type="ECO:0000313" key="1">
    <source>
        <dbReference type="EMBL" id="CAG8576831.1"/>
    </source>
</evidence>
<protein>
    <submittedName>
        <fullName evidence="1">7303_t:CDS:1</fullName>
    </submittedName>
</protein>
<organism evidence="1 2">
    <name type="scientific">Acaulospora colombiana</name>
    <dbReference type="NCBI Taxonomy" id="27376"/>
    <lineage>
        <taxon>Eukaryota</taxon>
        <taxon>Fungi</taxon>
        <taxon>Fungi incertae sedis</taxon>
        <taxon>Mucoromycota</taxon>
        <taxon>Glomeromycotina</taxon>
        <taxon>Glomeromycetes</taxon>
        <taxon>Diversisporales</taxon>
        <taxon>Acaulosporaceae</taxon>
        <taxon>Acaulospora</taxon>
    </lineage>
</organism>
<gene>
    <name evidence="1" type="ORF">ACOLOM_LOCUS5817</name>
</gene>
<name>A0ACA9MDT5_9GLOM</name>
<comment type="caution">
    <text evidence="1">The sequence shown here is derived from an EMBL/GenBank/DDBJ whole genome shotgun (WGS) entry which is preliminary data.</text>
</comment>
<dbReference type="Proteomes" id="UP000789525">
    <property type="component" value="Unassembled WGS sequence"/>
</dbReference>
<sequence length="620" mass="68070">KPKKFSYNPKHLLRLPHRLLHPPSKSSLVVRKNVTRKSPLVGTVRSFKLTPSYRVLLDDVLKGRHLPPLGRKEFEDFLYFKEYSAENLYFYFWFADYERAWTRWANNATHNADPTSPIPSTATTAKSTRGDNNGGGGLASFPSKANPGLAMSYARAKKTFFTPGSPWELNLPQKTLQQLLHPSKPHPGPVQHPHPSALAAVKFEVDTYLNDSLTRAGAKKDNSRGNGLSHLSGEALNGGNAGRNRAICAILIGLSIIVAGLSPIILTSLRSTATIPHYPAHPHTAIPTPTHYTHSWNQRLTRLAAIPGLWFGFTTLICGLHGVCIVIFLFGDARQLYPYELRRPDISSPIVSVKQTVMNPNLLANEKGKGEKRKSVVAGVDTNREEGVTEFVKLPSKSGRRGSPTSPMTATTTTPSSKAGFFPFNEPTSSPMRPYHTPSSSSSHPTTAYSCPDYPDSPVYFDFDAMPLPPGMKFPPGWDHEQSRNRQLGLGTVTTSASTSAGDLARWKSASSFTSMQTTTELPRHSARPPPHSHEQGEGESMEDVDVETKEGVEPKSRMEKAKQKVEGWWGLDPDRTMLAPLTAVMDPVITRIQWVIFMRSAAVALVLSVIVACASLAVP</sequence>
<reference evidence="1" key="1">
    <citation type="submission" date="2021-06" db="EMBL/GenBank/DDBJ databases">
        <authorList>
            <person name="Kallberg Y."/>
            <person name="Tangrot J."/>
            <person name="Rosling A."/>
        </authorList>
    </citation>
    <scope>NUCLEOTIDE SEQUENCE</scope>
    <source>
        <strain evidence="1">CL356</strain>
    </source>
</reference>
<accession>A0ACA9MDT5</accession>
<dbReference type="EMBL" id="CAJVPT010011145">
    <property type="protein sequence ID" value="CAG8576831.1"/>
    <property type="molecule type" value="Genomic_DNA"/>
</dbReference>
<feature type="non-terminal residue" evidence="1">
    <location>
        <position position="1"/>
    </location>
</feature>
<evidence type="ECO:0000313" key="2">
    <source>
        <dbReference type="Proteomes" id="UP000789525"/>
    </source>
</evidence>